<evidence type="ECO:0000259" key="7">
    <source>
        <dbReference type="SMART" id="SM00363"/>
    </source>
</evidence>
<dbReference type="PANTHER" id="PTHR47683:SF3">
    <property type="entry name" value="RIBOSOMAL LARGE SUBUNIT PSEUDOURIDINE SYNTHASE B"/>
    <property type="match status" value="1"/>
</dbReference>
<dbReference type="GO" id="GO:0120159">
    <property type="term" value="F:rRNA pseudouridine synthase activity"/>
    <property type="evidence" value="ECO:0007669"/>
    <property type="project" value="UniProtKB-ARBA"/>
</dbReference>
<proteinExistence type="inferred from homology"/>
<evidence type="ECO:0000256" key="4">
    <source>
        <dbReference type="ARBA" id="ARBA00023235"/>
    </source>
</evidence>
<evidence type="ECO:0000256" key="3">
    <source>
        <dbReference type="ARBA" id="ARBA00022884"/>
    </source>
</evidence>
<dbReference type="SMART" id="SM00363">
    <property type="entry name" value="S4"/>
    <property type="match status" value="1"/>
</dbReference>
<protein>
    <recommendedName>
        <fullName evidence="6">Pseudouridine synthase</fullName>
        <ecNumber evidence="6">5.4.99.-</ecNumber>
    </recommendedName>
</protein>
<evidence type="ECO:0000313" key="9">
    <source>
        <dbReference type="Proteomes" id="UP000320948"/>
    </source>
</evidence>
<dbReference type="Pfam" id="PF01479">
    <property type="entry name" value="S4"/>
    <property type="match status" value="1"/>
</dbReference>
<comment type="similarity">
    <text evidence="2 6">Belongs to the pseudouridine synthase RsuA family.</text>
</comment>
<accession>A0A6N4R523</accession>
<feature type="domain" description="RNA-binding S4" evidence="7">
    <location>
        <begin position="1"/>
        <end position="63"/>
    </location>
</feature>
<keyword evidence="4 6" id="KW-0413">Isomerase</keyword>
<evidence type="ECO:0000256" key="2">
    <source>
        <dbReference type="ARBA" id="ARBA00008348"/>
    </source>
</evidence>
<dbReference type="InterPro" id="IPR036986">
    <property type="entry name" value="S4_RNA-bd_sf"/>
</dbReference>
<dbReference type="Gene3D" id="3.30.70.1560">
    <property type="entry name" value="Alpha-L RNA-binding motif"/>
    <property type="match status" value="1"/>
</dbReference>
<gene>
    <name evidence="8" type="ORF">DI628_04280</name>
</gene>
<comment type="caution">
    <text evidence="8">The sequence shown here is derived from an EMBL/GenBank/DDBJ whole genome shotgun (WGS) entry which is preliminary data.</text>
</comment>
<evidence type="ECO:0000313" key="8">
    <source>
        <dbReference type="EMBL" id="TKW61843.1"/>
    </source>
</evidence>
<dbReference type="InterPro" id="IPR020103">
    <property type="entry name" value="PsdUridine_synth_cat_dom_sf"/>
</dbReference>
<evidence type="ECO:0000256" key="1">
    <source>
        <dbReference type="ARBA" id="ARBA00000073"/>
    </source>
</evidence>
<name>A0A6N4R523_BLAVI</name>
<dbReference type="GO" id="GO:0003723">
    <property type="term" value="F:RNA binding"/>
    <property type="evidence" value="ECO:0007669"/>
    <property type="project" value="UniProtKB-KW"/>
</dbReference>
<dbReference type="Gene3D" id="3.10.290.10">
    <property type="entry name" value="RNA-binding S4 domain"/>
    <property type="match status" value="1"/>
</dbReference>
<dbReference type="InterPro" id="IPR042092">
    <property type="entry name" value="PsdUridine_s_RsuA/RluB/E/F_cat"/>
</dbReference>
<dbReference type="InterPro" id="IPR006145">
    <property type="entry name" value="PsdUridine_synth_RsuA/RluA"/>
</dbReference>
<reference evidence="8 9" key="1">
    <citation type="journal article" date="2017" name="Nat. Commun.">
        <title>In situ click chemistry generation of cyclooxygenase-2 inhibitors.</title>
        <authorList>
            <person name="Bhardwaj A."/>
            <person name="Kaur J."/>
            <person name="Wuest M."/>
            <person name="Wuest F."/>
        </authorList>
    </citation>
    <scope>NUCLEOTIDE SEQUENCE [LARGE SCALE GENOMIC DNA]</scope>
    <source>
        <strain evidence="8">S2_018_000_R2_106</strain>
    </source>
</reference>
<dbReference type="SUPFAM" id="SSF55120">
    <property type="entry name" value="Pseudouridine synthase"/>
    <property type="match status" value="1"/>
</dbReference>
<dbReference type="PROSITE" id="PS50889">
    <property type="entry name" value="S4"/>
    <property type="match status" value="1"/>
</dbReference>
<dbReference type="Gene3D" id="3.30.70.580">
    <property type="entry name" value="Pseudouridine synthase I, catalytic domain, N-terminal subdomain"/>
    <property type="match status" value="1"/>
</dbReference>
<keyword evidence="3 5" id="KW-0694">RNA-binding</keyword>
<dbReference type="InterPro" id="IPR050343">
    <property type="entry name" value="RsuA_PseudoU_synthase"/>
</dbReference>
<sequence>MRLNVYLQRAGIGSRREAERLVESGVVTVNGQQATVTTAVEDGDVVAVDGKTVGVETAPLPRIYKYHKPVGVIITARDHEGRKTLYDALAEMPEAKGMPRVMPVGRLDLNSEGLLLLTTDGGLAQTLMSPKTELKREYHVRVFGGLSEKQLDQFRKGVTVDGVWYRGAEVELLKTGDTGKNRWYKVVLREGKNREIRRIFNYFGCEVNRLLRVQYGPFTLDDMPKHALVEVPAREVEALMEELKARG</sequence>
<dbReference type="Proteomes" id="UP000320948">
    <property type="component" value="Unassembled WGS sequence"/>
</dbReference>
<dbReference type="InterPro" id="IPR002942">
    <property type="entry name" value="S4_RNA-bd"/>
</dbReference>
<dbReference type="InterPro" id="IPR020094">
    <property type="entry name" value="TruA/RsuA/RluB/E/F_N"/>
</dbReference>
<dbReference type="PROSITE" id="PS01149">
    <property type="entry name" value="PSI_RSU"/>
    <property type="match status" value="1"/>
</dbReference>
<comment type="catalytic activity">
    <reaction evidence="1">
        <text>a uridine in RNA = a pseudouridine in RNA</text>
        <dbReference type="Rhea" id="RHEA:48348"/>
        <dbReference type="Rhea" id="RHEA-COMP:12068"/>
        <dbReference type="Rhea" id="RHEA-COMP:12069"/>
        <dbReference type="ChEBI" id="CHEBI:65314"/>
        <dbReference type="ChEBI" id="CHEBI:65315"/>
    </reaction>
</comment>
<dbReference type="Pfam" id="PF00849">
    <property type="entry name" value="PseudoU_synth_2"/>
    <property type="match status" value="1"/>
</dbReference>
<dbReference type="EC" id="5.4.99.-" evidence="6"/>
<dbReference type="PANTHER" id="PTHR47683">
    <property type="entry name" value="PSEUDOURIDINE SYNTHASE FAMILY PROTEIN-RELATED"/>
    <property type="match status" value="1"/>
</dbReference>
<dbReference type="EMBL" id="VAFM01000001">
    <property type="protein sequence ID" value="TKW61843.1"/>
    <property type="molecule type" value="Genomic_DNA"/>
</dbReference>
<dbReference type="SUPFAM" id="SSF55174">
    <property type="entry name" value="Alpha-L RNA-binding motif"/>
    <property type="match status" value="1"/>
</dbReference>
<dbReference type="InterPro" id="IPR000748">
    <property type="entry name" value="PsdUridine_synth_RsuA/RluB/E/F"/>
</dbReference>
<evidence type="ECO:0000256" key="6">
    <source>
        <dbReference type="RuleBase" id="RU003887"/>
    </source>
</evidence>
<dbReference type="InterPro" id="IPR018496">
    <property type="entry name" value="PsdUridine_synth_RsuA/RluB_CS"/>
</dbReference>
<evidence type="ECO:0000256" key="5">
    <source>
        <dbReference type="PROSITE-ProRule" id="PRU00182"/>
    </source>
</evidence>
<dbReference type="AlphaFoldDB" id="A0A6N4R523"/>
<organism evidence="8 9">
    <name type="scientific">Blastochloris viridis</name>
    <name type="common">Rhodopseudomonas viridis</name>
    <dbReference type="NCBI Taxonomy" id="1079"/>
    <lineage>
        <taxon>Bacteria</taxon>
        <taxon>Pseudomonadati</taxon>
        <taxon>Pseudomonadota</taxon>
        <taxon>Alphaproteobacteria</taxon>
        <taxon>Hyphomicrobiales</taxon>
        <taxon>Blastochloridaceae</taxon>
        <taxon>Blastochloris</taxon>
    </lineage>
</organism>
<dbReference type="GO" id="GO:0000455">
    <property type="term" value="P:enzyme-directed rRNA pseudouridine synthesis"/>
    <property type="evidence" value="ECO:0007669"/>
    <property type="project" value="UniProtKB-ARBA"/>
</dbReference>
<dbReference type="NCBIfam" id="TIGR00093">
    <property type="entry name" value="pseudouridine synthase"/>
    <property type="match status" value="1"/>
</dbReference>
<dbReference type="CDD" id="cd00165">
    <property type="entry name" value="S4"/>
    <property type="match status" value="1"/>
</dbReference>